<sequence>MSRDTLMNELGSFLKTCRSGLTPRRAGLPESGGQRRVAGLRREEVAQLASQDAKPGGPTHDALCVLGAQVAEALG</sequence>
<name>A0A1M6L2X4_9ACTN</name>
<dbReference type="RefSeq" id="WP_073189700.1">
    <property type="nucleotide sequence ID" value="NZ_FQZG01000066.1"/>
</dbReference>
<dbReference type="Proteomes" id="UP000184512">
    <property type="component" value="Unassembled WGS sequence"/>
</dbReference>
<organism evidence="1 2">
    <name type="scientific">Tessaracoccus bendigoensis DSM 12906</name>
    <dbReference type="NCBI Taxonomy" id="1123357"/>
    <lineage>
        <taxon>Bacteria</taxon>
        <taxon>Bacillati</taxon>
        <taxon>Actinomycetota</taxon>
        <taxon>Actinomycetes</taxon>
        <taxon>Propionibacteriales</taxon>
        <taxon>Propionibacteriaceae</taxon>
        <taxon>Tessaracoccus</taxon>
    </lineage>
</organism>
<dbReference type="EMBL" id="FQZG01000066">
    <property type="protein sequence ID" value="SHJ65429.1"/>
    <property type="molecule type" value="Genomic_DNA"/>
</dbReference>
<keyword evidence="2" id="KW-1185">Reference proteome</keyword>
<dbReference type="STRING" id="1123357.SAMN02745244_02971"/>
<accession>A0A1M6L2X4</accession>
<reference evidence="1 2" key="1">
    <citation type="submission" date="2016-11" db="EMBL/GenBank/DDBJ databases">
        <authorList>
            <person name="Jaros S."/>
            <person name="Januszkiewicz K."/>
            <person name="Wedrychowicz H."/>
        </authorList>
    </citation>
    <scope>NUCLEOTIDE SEQUENCE [LARGE SCALE GENOMIC DNA]</scope>
    <source>
        <strain evidence="1 2">DSM 12906</strain>
    </source>
</reference>
<evidence type="ECO:0000313" key="1">
    <source>
        <dbReference type="EMBL" id="SHJ65429.1"/>
    </source>
</evidence>
<dbReference type="AlphaFoldDB" id="A0A1M6L2X4"/>
<gene>
    <name evidence="1" type="ORF">SAMN02745244_02971</name>
</gene>
<protein>
    <submittedName>
        <fullName evidence="1">Uncharacterized protein</fullName>
    </submittedName>
</protein>
<evidence type="ECO:0000313" key="2">
    <source>
        <dbReference type="Proteomes" id="UP000184512"/>
    </source>
</evidence>
<proteinExistence type="predicted"/>